<evidence type="ECO:0000313" key="6">
    <source>
        <dbReference type="EMBL" id="KAK8246332.1"/>
    </source>
</evidence>
<dbReference type="PRINTS" id="PR00463">
    <property type="entry name" value="EP450I"/>
</dbReference>
<keyword evidence="5" id="KW-0732">Signal</keyword>
<keyword evidence="3 4" id="KW-0408">Iron</keyword>
<evidence type="ECO:0000256" key="4">
    <source>
        <dbReference type="RuleBase" id="RU000461"/>
    </source>
</evidence>
<reference evidence="6 7" key="1">
    <citation type="submission" date="2024-04" db="EMBL/GenBank/DDBJ databases">
        <title>Phyllosticta paracitricarpa is synonymous to the EU quarantine fungus P. citricarpa based on phylogenomic analyses.</title>
        <authorList>
            <consortium name="Lawrence Berkeley National Laboratory"/>
            <person name="Van Ingen-Buijs V.A."/>
            <person name="Van Westerhoven A.C."/>
            <person name="Haridas S."/>
            <person name="Skiadas P."/>
            <person name="Martin F."/>
            <person name="Groenewald J.Z."/>
            <person name="Crous P.W."/>
            <person name="Seidl M.F."/>
        </authorList>
    </citation>
    <scope>NUCLEOTIDE SEQUENCE [LARGE SCALE GENOMIC DNA]</scope>
    <source>
        <strain evidence="6 7">CBS 123374</strain>
    </source>
</reference>
<feature type="chain" id="PRO_5046031271" evidence="5">
    <location>
        <begin position="19"/>
        <end position="511"/>
    </location>
</feature>
<dbReference type="PRINTS" id="PR00385">
    <property type="entry name" value="P450"/>
</dbReference>
<dbReference type="Proteomes" id="UP001492380">
    <property type="component" value="Unassembled WGS sequence"/>
</dbReference>
<evidence type="ECO:0000256" key="2">
    <source>
        <dbReference type="ARBA" id="ARBA00022723"/>
    </source>
</evidence>
<evidence type="ECO:0000256" key="5">
    <source>
        <dbReference type="SAM" id="SignalP"/>
    </source>
</evidence>
<evidence type="ECO:0000256" key="3">
    <source>
        <dbReference type="ARBA" id="ARBA00023004"/>
    </source>
</evidence>
<dbReference type="Gene3D" id="1.10.630.10">
    <property type="entry name" value="Cytochrome P450"/>
    <property type="match status" value="1"/>
</dbReference>
<dbReference type="PROSITE" id="PS00086">
    <property type="entry name" value="CYTOCHROME_P450"/>
    <property type="match status" value="1"/>
</dbReference>
<evidence type="ECO:0000313" key="7">
    <source>
        <dbReference type="Proteomes" id="UP001492380"/>
    </source>
</evidence>
<dbReference type="EMBL" id="JBBWRZ010000001">
    <property type="protein sequence ID" value="KAK8246332.1"/>
    <property type="molecule type" value="Genomic_DNA"/>
</dbReference>
<dbReference type="InterPro" id="IPR002401">
    <property type="entry name" value="Cyt_P450_E_grp-I"/>
</dbReference>
<dbReference type="InterPro" id="IPR050121">
    <property type="entry name" value="Cytochrome_P450_monoxygenase"/>
</dbReference>
<dbReference type="Pfam" id="PF00067">
    <property type="entry name" value="p450"/>
    <property type="match status" value="1"/>
</dbReference>
<keyword evidence="2 4" id="KW-0479">Metal-binding</keyword>
<evidence type="ECO:0000256" key="1">
    <source>
        <dbReference type="ARBA" id="ARBA00001971"/>
    </source>
</evidence>
<comment type="similarity">
    <text evidence="4">Belongs to the cytochrome P450 family.</text>
</comment>
<dbReference type="PANTHER" id="PTHR24305">
    <property type="entry name" value="CYTOCHROME P450"/>
    <property type="match status" value="1"/>
</dbReference>
<gene>
    <name evidence="6" type="ORF">HDK90DRAFT_428738</name>
</gene>
<protein>
    <submittedName>
        <fullName evidence="6">Cytochrome P450</fullName>
    </submittedName>
</protein>
<dbReference type="PANTHER" id="PTHR24305:SF103">
    <property type="entry name" value="P450, PUTATIVE (EUROFUNG)-RELATED"/>
    <property type="match status" value="1"/>
</dbReference>
<keyword evidence="4" id="KW-0560">Oxidoreductase</keyword>
<comment type="caution">
    <text evidence="6">The sequence shown here is derived from an EMBL/GenBank/DDBJ whole genome shotgun (WGS) entry which is preliminary data.</text>
</comment>
<feature type="signal peptide" evidence="5">
    <location>
        <begin position="1"/>
        <end position="18"/>
    </location>
</feature>
<keyword evidence="4" id="KW-0349">Heme</keyword>
<dbReference type="SUPFAM" id="SSF48264">
    <property type="entry name" value="Cytochrome P450"/>
    <property type="match status" value="1"/>
</dbReference>
<dbReference type="InterPro" id="IPR017972">
    <property type="entry name" value="Cyt_P450_CS"/>
</dbReference>
<keyword evidence="7" id="KW-1185">Reference proteome</keyword>
<sequence length="511" mass="56130">MLTLIVLVSVALYLLYQAVLHPLAKYPGPRLAAVTNFWKAYHVAVGDYEHAILALHQKYGSFVRIGPNHVDISSADAVKDVFLTGGKSWVKSPFYNCFTAIRPNIFGTTDEVIHSARKRALTPGFSMQSVAQMQPHIDACLTKLIARLDRAADARETVNLKDWVAFFVIDVLGELAFARSFRMLEQGDAGALPPLKEHLMLAMLSGQLPWLVPYVNKYLGYLPIPYLQHVIRGRGKLRQMAIDCVNARLGNPDPTRRDLLAKLIEEYQRGVKSGGSEDGVLDIADVQTEAFGFIIAGSHTTATTITFLFWHLLHNPAVFEKLEQEVLSQVPASPAEATLPDDQGADAAAAACAPYSATTHLRYLSATVTETHRISPVFTMPLMRVVPAGGARIGPSHFPSGVDVSICNFALHHDPHVFGDDLESFVPERWMGDDAGAKQKLLMPFGAGHRACIGRNLATMEIHKVVVSLVRRYRMELVAEEGGVSEGGMPQTHSFAIADLVGPLRVRLTRR</sequence>
<accession>A0ABR1Z1Q0</accession>
<name>A0ABR1Z1Q0_9PEZI</name>
<dbReference type="InterPro" id="IPR036396">
    <property type="entry name" value="Cyt_P450_sf"/>
</dbReference>
<proteinExistence type="inferred from homology"/>
<keyword evidence="4" id="KW-0503">Monooxygenase</keyword>
<dbReference type="InterPro" id="IPR001128">
    <property type="entry name" value="Cyt_P450"/>
</dbReference>
<comment type="cofactor">
    <cofactor evidence="1">
        <name>heme</name>
        <dbReference type="ChEBI" id="CHEBI:30413"/>
    </cofactor>
</comment>
<organism evidence="6 7">
    <name type="scientific">Phyllosticta capitalensis</name>
    <dbReference type="NCBI Taxonomy" id="121624"/>
    <lineage>
        <taxon>Eukaryota</taxon>
        <taxon>Fungi</taxon>
        <taxon>Dikarya</taxon>
        <taxon>Ascomycota</taxon>
        <taxon>Pezizomycotina</taxon>
        <taxon>Dothideomycetes</taxon>
        <taxon>Dothideomycetes incertae sedis</taxon>
        <taxon>Botryosphaeriales</taxon>
        <taxon>Phyllostictaceae</taxon>
        <taxon>Phyllosticta</taxon>
    </lineage>
</organism>